<name>A0AAP4DJ07_BACAM</name>
<accession>A0AAP4DJ07</accession>
<dbReference type="Gene3D" id="1.10.10.10">
    <property type="entry name" value="Winged helix-like DNA-binding domain superfamily/Winged helix DNA-binding domain"/>
    <property type="match status" value="1"/>
</dbReference>
<evidence type="ECO:0000313" key="1">
    <source>
        <dbReference type="EMBL" id="MDF4194801.1"/>
    </source>
</evidence>
<comment type="caution">
    <text evidence="1">The sequence shown here is derived from an EMBL/GenBank/DDBJ whole genome shotgun (WGS) entry which is preliminary data.</text>
</comment>
<dbReference type="EMBL" id="JARKHX010000004">
    <property type="protein sequence ID" value="MDF4194801.1"/>
    <property type="molecule type" value="Genomic_DNA"/>
</dbReference>
<protein>
    <submittedName>
        <fullName evidence="1">Uncharacterized protein</fullName>
    </submittedName>
</protein>
<proteinExistence type="predicted"/>
<dbReference type="RefSeq" id="WP_021493592.1">
    <property type="nucleotide sequence ID" value="NZ_CP187723.1"/>
</dbReference>
<evidence type="ECO:0000313" key="2">
    <source>
        <dbReference type="Proteomes" id="UP001222377"/>
    </source>
</evidence>
<sequence length="94" mass="10902">MDTYFASVIDNLTRNDLYILGLLSDEGADLKFKSIRKKTIQAKTQLTDATFRKSIDRLEALQFINIVKNSKEHTIFITQYGQEALRYQLEGERV</sequence>
<dbReference type="AlphaFoldDB" id="A0AAP4DJ07"/>
<gene>
    <name evidence="1" type="ORF">PV946_13665</name>
</gene>
<dbReference type="InterPro" id="IPR036390">
    <property type="entry name" value="WH_DNA-bd_sf"/>
</dbReference>
<organism evidence="1 2">
    <name type="scientific">Bacillus amyloliquefaciens</name>
    <name type="common">Bacillus velezensis</name>
    <dbReference type="NCBI Taxonomy" id="1390"/>
    <lineage>
        <taxon>Bacteria</taxon>
        <taxon>Bacillati</taxon>
        <taxon>Bacillota</taxon>
        <taxon>Bacilli</taxon>
        <taxon>Bacillales</taxon>
        <taxon>Bacillaceae</taxon>
        <taxon>Bacillus</taxon>
        <taxon>Bacillus amyloliquefaciens group</taxon>
    </lineage>
</organism>
<dbReference type="SUPFAM" id="SSF46785">
    <property type="entry name" value="Winged helix' DNA-binding domain"/>
    <property type="match status" value="1"/>
</dbReference>
<dbReference type="InterPro" id="IPR036388">
    <property type="entry name" value="WH-like_DNA-bd_sf"/>
</dbReference>
<reference evidence="1" key="1">
    <citation type="submission" date="2023-02" db="EMBL/GenBank/DDBJ databases">
        <title>Draft Whole-Genome Sequences of Bacillus Strains of Potential Probiotic for Poultry.</title>
        <authorList>
            <person name="Ma L.M."/>
            <person name="Lopez-Guerra N."/>
            <person name="Zhang G."/>
        </authorList>
    </citation>
    <scope>NUCLEOTIDE SEQUENCE</scope>
    <source>
        <strain evidence="1">OSU1013-24</strain>
    </source>
</reference>
<dbReference type="Proteomes" id="UP001222377">
    <property type="component" value="Unassembled WGS sequence"/>
</dbReference>